<dbReference type="PROSITE" id="PS50262">
    <property type="entry name" value="G_PROTEIN_RECEP_F1_2"/>
    <property type="match status" value="1"/>
</dbReference>
<evidence type="ECO:0000256" key="3">
    <source>
        <dbReference type="ARBA" id="ARBA00022989"/>
    </source>
</evidence>
<comment type="caution">
    <text evidence="7">The sequence shown here is derived from an EMBL/GenBank/DDBJ whole genome shotgun (WGS) entry which is preliminary data.</text>
</comment>
<dbReference type="InterPro" id="IPR000276">
    <property type="entry name" value="GPCR_Rhodpsn"/>
</dbReference>
<dbReference type="SMART" id="SM01381">
    <property type="entry name" value="7TM_GPCR_Srsx"/>
    <property type="match status" value="1"/>
</dbReference>
<accession>A0A2A2J725</accession>
<feature type="transmembrane region" description="Helical" evidence="5">
    <location>
        <begin position="82"/>
        <end position="103"/>
    </location>
</feature>
<dbReference type="Pfam" id="PF10320">
    <property type="entry name" value="7TM_GPCR_Srsx"/>
    <property type="match status" value="1"/>
</dbReference>
<dbReference type="SUPFAM" id="SSF81321">
    <property type="entry name" value="Family A G protein-coupled receptor-like"/>
    <property type="match status" value="1"/>
</dbReference>
<dbReference type="EMBL" id="LIAE01010638">
    <property type="protein sequence ID" value="PAV57429.1"/>
    <property type="molecule type" value="Genomic_DNA"/>
</dbReference>
<keyword evidence="2 5" id="KW-0812">Transmembrane</keyword>
<dbReference type="PANTHER" id="PTHR23360">
    <property type="entry name" value="G-PROTEIN COUPLED RECEPTORS FAMILY 1 PROFILE DOMAIN-CONTAINING PROTEIN-RELATED"/>
    <property type="match status" value="1"/>
</dbReference>
<keyword evidence="4 5" id="KW-0472">Membrane</keyword>
<evidence type="ECO:0000313" key="8">
    <source>
        <dbReference type="Proteomes" id="UP000218231"/>
    </source>
</evidence>
<evidence type="ECO:0000259" key="6">
    <source>
        <dbReference type="PROSITE" id="PS50262"/>
    </source>
</evidence>
<feature type="transmembrane region" description="Helical" evidence="5">
    <location>
        <begin position="123"/>
        <end position="142"/>
    </location>
</feature>
<dbReference type="CDD" id="cd00637">
    <property type="entry name" value="7tm_classA_rhodopsin-like"/>
    <property type="match status" value="1"/>
</dbReference>
<reference evidence="7 8" key="1">
    <citation type="journal article" date="2017" name="Curr. Biol.">
        <title>Genome architecture and evolution of a unichromosomal asexual nematode.</title>
        <authorList>
            <person name="Fradin H."/>
            <person name="Zegar C."/>
            <person name="Gutwein M."/>
            <person name="Lucas J."/>
            <person name="Kovtun M."/>
            <person name="Corcoran D."/>
            <person name="Baugh L.R."/>
            <person name="Kiontke K."/>
            <person name="Gunsalus K."/>
            <person name="Fitch D.H."/>
            <person name="Piano F."/>
        </authorList>
    </citation>
    <scope>NUCLEOTIDE SEQUENCE [LARGE SCALE GENOMIC DNA]</scope>
    <source>
        <strain evidence="7">PF1309</strain>
    </source>
</reference>
<keyword evidence="3 5" id="KW-1133">Transmembrane helix</keyword>
<evidence type="ECO:0000313" key="7">
    <source>
        <dbReference type="EMBL" id="PAV57429.1"/>
    </source>
</evidence>
<feature type="transmembrane region" description="Helical" evidence="5">
    <location>
        <begin position="48"/>
        <end position="70"/>
    </location>
</feature>
<dbReference type="GO" id="GO:0004930">
    <property type="term" value="F:G protein-coupled receptor activity"/>
    <property type="evidence" value="ECO:0007669"/>
    <property type="project" value="InterPro"/>
</dbReference>
<feature type="transmembrane region" description="Helical" evidence="5">
    <location>
        <begin position="12"/>
        <end position="36"/>
    </location>
</feature>
<name>A0A2A2J725_9BILA</name>
<evidence type="ECO:0000256" key="2">
    <source>
        <dbReference type="ARBA" id="ARBA00022692"/>
    </source>
</evidence>
<dbReference type="InterPro" id="IPR019424">
    <property type="entry name" value="7TM_GPCR_Srsx"/>
</dbReference>
<dbReference type="STRING" id="2018661.A0A2A2J725"/>
<dbReference type="OrthoDB" id="5863619at2759"/>
<evidence type="ECO:0000256" key="1">
    <source>
        <dbReference type="ARBA" id="ARBA00004370"/>
    </source>
</evidence>
<feature type="transmembrane region" description="Helical" evidence="5">
    <location>
        <begin position="163"/>
        <end position="185"/>
    </location>
</feature>
<dbReference type="InterPro" id="IPR017452">
    <property type="entry name" value="GPCR_Rhodpsn_7TM"/>
</dbReference>
<dbReference type="PANTHER" id="PTHR23360:SF16">
    <property type="entry name" value="G-PROTEIN COUPLED RECEPTORS FAMILY 1 PROFILE DOMAIN-CONTAINING PROTEIN"/>
    <property type="match status" value="1"/>
</dbReference>
<comment type="subcellular location">
    <subcellularLocation>
        <location evidence="1">Membrane</location>
    </subcellularLocation>
</comment>
<dbReference type="Proteomes" id="UP000218231">
    <property type="component" value="Unassembled WGS sequence"/>
</dbReference>
<proteinExistence type="predicted"/>
<dbReference type="GO" id="GO:0016020">
    <property type="term" value="C:membrane"/>
    <property type="evidence" value="ECO:0007669"/>
    <property type="project" value="UniProtKB-SubCell"/>
</dbReference>
<dbReference type="PRINTS" id="PR00237">
    <property type="entry name" value="GPCRRHODOPSN"/>
</dbReference>
<evidence type="ECO:0000256" key="5">
    <source>
        <dbReference type="SAM" id="Phobius"/>
    </source>
</evidence>
<dbReference type="InterPro" id="IPR047130">
    <property type="entry name" value="7TM_GPCR_Srsx_nematod"/>
</dbReference>
<dbReference type="AlphaFoldDB" id="A0A2A2J725"/>
<keyword evidence="8" id="KW-1185">Reference proteome</keyword>
<organism evidence="7 8">
    <name type="scientific">Diploscapter pachys</name>
    <dbReference type="NCBI Taxonomy" id="2018661"/>
    <lineage>
        <taxon>Eukaryota</taxon>
        <taxon>Metazoa</taxon>
        <taxon>Ecdysozoa</taxon>
        <taxon>Nematoda</taxon>
        <taxon>Chromadorea</taxon>
        <taxon>Rhabditida</taxon>
        <taxon>Rhabditina</taxon>
        <taxon>Rhabditomorpha</taxon>
        <taxon>Rhabditoidea</taxon>
        <taxon>Rhabditidae</taxon>
        <taxon>Diploscapter</taxon>
    </lineage>
</organism>
<gene>
    <name evidence="7" type="ORF">WR25_17443</name>
</gene>
<sequence>MPPVPGHLVPIPMVVATLILSIIGFIGNLMIVLATLVTQNLGSRCNVLISILALCDAIICAYLIHLRILMFIRFYNVTNWKCFWTSIYGLFALNCQSAIGLVIGIDRLLAVLLPIRYARIPKSVYVVLISVTLIFAFVITYIGYEDSSARNTHEQSLQRLKKLLNSLTLVMLMYSSTWFITVLALLATQTVPMSPSLVGIINQQLAWLVIINASTNFFIYYWRAPEYRKAFLDIVGCRCQRTRMFSMSINTQRHNQQLSMSNTAKKADREAGVILY</sequence>
<feature type="domain" description="G-protein coupled receptors family 1 profile" evidence="6">
    <location>
        <begin position="27"/>
        <end position="140"/>
    </location>
</feature>
<evidence type="ECO:0000256" key="4">
    <source>
        <dbReference type="ARBA" id="ARBA00023136"/>
    </source>
</evidence>
<dbReference type="Gene3D" id="1.20.1070.10">
    <property type="entry name" value="Rhodopsin 7-helix transmembrane proteins"/>
    <property type="match status" value="2"/>
</dbReference>
<protein>
    <recommendedName>
        <fullName evidence="6">G-protein coupled receptors family 1 profile domain-containing protein</fullName>
    </recommendedName>
</protein>
<feature type="transmembrane region" description="Helical" evidence="5">
    <location>
        <begin position="205"/>
        <end position="222"/>
    </location>
</feature>